<feature type="region of interest" description="Disordered" evidence="1">
    <location>
        <begin position="141"/>
        <end position="273"/>
    </location>
</feature>
<comment type="caution">
    <text evidence="2">The sequence shown here is derived from an EMBL/GenBank/DDBJ whole genome shotgun (WGS) entry which is preliminary data.</text>
</comment>
<dbReference type="EMBL" id="VSSQ01048083">
    <property type="protein sequence ID" value="MPN02124.1"/>
    <property type="molecule type" value="Genomic_DNA"/>
</dbReference>
<feature type="region of interest" description="Disordered" evidence="1">
    <location>
        <begin position="1"/>
        <end position="123"/>
    </location>
</feature>
<accession>A0A645EN98</accession>
<dbReference type="AlphaFoldDB" id="A0A645EN98"/>
<feature type="compositionally biased region" description="Basic and acidic residues" evidence="1">
    <location>
        <begin position="8"/>
        <end position="64"/>
    </location>
</feature>
<feature type="compositionally biased region" description="Basic and acidic residues" evidence="1">
    <location>
        <begin position="234"/>
        <end position="247"/>
    </location>
</feature>
<organism evidence="2">
    <name type="scientific">bioreactor metagenome</name>
    <dbReference type="NCBI Taxonomy" id="1076179"/>
    <lineage>
        <taxon>unclassified sequences</taxon>
        <taxon>metagenomes</taxon>
        <taxon>ecological metagenomes</taxon>
    </lineage>
</organism>
<feature type="compositionally biased region" description="Polar residues" evidence="1">
    <location>
        <begin position="216"/>
        <end position="231"/>
    </location>
</feature>
<feature type="compositionally biased region" description="Basic and acidic residues" evidence="1">
    <location>
        <begin position="152"/>
        <end position="165"/>
    </location>
</feature>
<gene>
    <name evidence="2" type="ORF">SDC9_149337</name>
</gene>
<feature type="compositionally biased region" description="Basic and acidic residues" evidence="1">
    <location>
        <begin position="183"/>
        <end position="192"/>
    </location>
</feature>
<protein>
    <submittedName>
        <fullName evidence="2">Uncharacterized protein</fullName>
    </submittedName>
</protein>
<feature type="compositionally biased region" description="Basic and acidic residues" evidence="1">
    <location>
        <begin position="94"/>
        <end position="114"/>
    </location>
</feature>
<feature type="compositionally biased region" description="Basic residues" evidence="1">
    <location>
        <begin position="259"/>
        <end position="268"/>
    </location>
</feature>
<evidence type="ECO:0000313" key="2">
    <source>
        <dbReference type="EMBL" id="MPN02124.1"/>
    </source>
</evidence>
<feature type="compositionally biased region" description="Basic and acidic residues" evidence="1">
    <location>
        <begin position="199"/>
        <end position="215"/>
    </location>
</feature>
<evidence type="ECO:0000256" key="1">
    <source>
        <dbReference type="SAM" id="MobiDB-lite"/>
    </source>
</evidence>
<reference evidence="2" key="1">
    <citation type="submission" date="2019-08" db="EMBL/GenBank/DDBJ databases">
        <authorList>
            <person name="Kucharzyk K."/>
            <person name="Murdoch R.W."/>
            <person name="Higgins S."/>
            <person name="Loffler F."/>
        </authorList>
    </citation>
    <scope>NUCLEOTIDE SEQUENCE</scope>
</reference>
<sequence>MALPPLEQRLEHRLFPRDQRENEQRRHEQLEIFRRQTERQRNGEARLVRNAAEYHRRGRADTPKAFEQAQADDDRSQPQHNHASSHLLVGRALRLRDDRTGKRRKPVADGKTRDFTLPGIAGEHGYKPRVVARCAEQQPALGAQKRVQQNFADDHERKTHHKLADVEAADGFRYQRRGKRRENRGLAEERSHAVSAVEQKQDDEVHREQRREHQNSAEQRTNLQLNVQNPCDTAKARAREKRREQAEPRVYAVENQHARKDRPQRHGAVHGQVGEVENAVGQVNAKGEERVHQPLFERYLQNVENNFHSS</sequence>
<proteinExistence type="predicted"/>
<name>A0A645EN98_9ZZZZ</name>